<comment type="caution">
    <text evidence="2">The sequence shown here is derived from an EMBL/GenBank/DDBJ whole genome shotgun (WGS) entry which is preliminary data.</text>
</comment>
<keyword evidence="3" id="KW-1185">Reference proteome</keyword>
<dbReference type="EMBL" id="WHNX01000010">
    <property type="protein sequence ID" value="MPW25691.1"/>
    <property type="molecule type" value="Genomic_DNA"/>
</dbReference>
<accession>A0A6A7K8P7</accession>
<evidence type="ECO:0000256" key="1">
    <source>
        <dbReference type="SAM" id="Phobius"/>
    </source>
</evidence>
<evidence type="ECO:0000313" key="3">
    <source>
        <dbReference type="Proteomes" id="UP000440004"/>
    </source>
</evidence>
<keyword evidence="1" id="KW-0812">Transmembrane</keyword>
<gene>
    <name evidence="2" type="ORF">GC105_07795</name>
</gene>
<name>A0A6A7K8P7_9FIRM</name>
<organism evidence="2 3">
    <name type="scientific">Alkalibaculum sporogenes</name>
    <dbReference type="NCBI Taxonomy" id="2655001"/>
    <lineage>
        <taxon>Bacteria</taxon>
        <taxon>Bacillati</taxon>
        <taxon>Bacillota</taxon>
        <taxon>Clostridia</taxon>
        <taxon>Eubacteriales</taxon>
        <taxon>Eubacteriaceae</taxon>
        <taxon>Alkalibaculum</taxon>
    </lineage>
</organism>
<reference evidence="2 3" key="1">
    <citation type="submission" date="2019-10" db="EMBL/GenBank/DDBJ databases">
        <title>Alkalibaculum tamaniensis sp.nov., a new alkaliphilic acetogen, isolated on methoxylated aromatics from a mud volcano.</title>
        <authorList>
            <person name="Khomyakova M.A."/>
            <person name="Merkel A.Y."/>
            <person name="Bonch-Osmolovskaya E.A."/>
            <person name="Slobodkin A.I."/>
        </authorList>
    </citation>
    <scope>NUCLEOTIDE SEQUENCE [LARGE SCALE GENOMIC DNA]</scope>
    <source>
        <strain evidence="2 3">M08DMB</strain>
    </source>
</reference>
<evidence type="ECO:0000313" key="2">
    <source>
        <dbReference type="EMBL" id="MPW25691.1"/>
    </source>
</evidence>
<feature type="transmembrane region" description="Helical" evidence="1">
    <location>
        <begin position="247"/>
        <end position="266"/>
    </location>
</feature>
<proteinExistence type="predicted"/>
<dbReference type="Proteomes" id="UP000440004">
    <property type="component" value="Unassembled WGS sequence"/>
</dbReference>
<keyword evidence="1" id="KW-1133">Transmembrane helix</keyword>
<sequence length="267" mass="30490">MVKIKVDKISTEYKTNLTIKSNNDVEAFKNNTSFLLSQKTISKNTDELLDISSVSGKIIDTIKIDHTSQEIKGSSIEFIKNFIQGKPQVVIENINIRDDNSLEIFLKDGNVISIKNMKEFISYKEALDLVNPSKSDPPVKELNIKIMNNIKSYILINGKESNEKLSDLSFNKLMNKNSNSMNNFKGLMDEFILIDKQAKAIIIYVPLLGFAYLGNSNLERILYHLPYLSSLHGYSNKSLIYSVFSRYNWRAIIISILLLYVIFKVLT</sequence>
<keyword evidence="1" id="KW-0472">Membrane</keyword>
<protein>
    <submittedName>
        <fullName evidence="2">Uncharacterized protein</fullName>
    </submittedName>
</protein>
<dbReference type="AlphaFoldDB" id="A0A6A7K8P7"/>